<dbReference type="Gene3D" id="3.30.420.10">
    <property type="entry name" value="Ribonuclease H-like superfamily/Ribonuclease H"/>
    <property type="match status" value="1"/>
</dbReference>
<dbReference type="Gene3D" id="2.40.70.10">
    <property type="entry name" value="Acid Proteases"/>
    <property type="match status" value="1"/>
</dbReference>
<evidence type="ECO:0000259" key="2">
    <source>
        <dbReference type="PROSITE" id="PS50994"/>
    </source>
</evidence>
<dbReference type="SUPFAM" id="SSF50630">
    <property type="entry name" value="Acid proteases"/>
    <property type="match status" value="1"/>
</dbReference>
<dbReference type="PANTHER" id="PTHR37984">
    <property type="entry name" value="PROTEIN CBG26694"/>
    <property type="match status" value="1"/>
</dbReference>
<feature type="domain" description="Integrase catalytic" evidence="2">
    <location>
        <begin position="578"/>
        <end position="683"/>
    </location>
</feature>
<dbReference type="PROSITE" id="PS50994">
    <property type="entry name" value="INTEGRASE"/>
    <property type="match status" value="1"/>
</dbReference>
<dbReference type="InterPro" id="IPR021109">
    <property type="entry name" value="Peptidase_aspartic_dom_sf"/>
</dbReference>
<dbReference type="InterPro" id="IPR041588">
    <property type="entry name" value="Integrase_H2C2"/>
</dbReference>
<dbReference type="SUPFAM" id="SSF56672">
    <property type="entry name" value="DNA/RNA polymerases"/>
    <property type="match status" value="1"/>
</dbReference>
<sequence length="817" mass="90489">GVTTCALIDTGSQVTTVTERFYCQYLKDSRSIQPAQFLTLRAANGLEVPYVGIVVVDLVVCGQTVKAVPMLVTKDCGNPEKLRVPVLLGMNVLQRITGNLASSDFPPVLQPLMQEVKLETRSIRGVARVAGGCCIPAYSAATIRITSTQKSCVPLLASPLAQPLPQGLLLIPTLVSDQPSQRYVRLVNITSEDCILPARTPVAQLHAASCFEGQDIQVRANCSQLTVDIERVSTDPAAPGTVPCPDFDGDDEDRQQLQQLLDRYAHVFAQDDTLGYTDIVQHRIPTTDNVPVSQPYRSIPPTQLQEVKEHLQGLLQSGAIVPSHSPYAAPFAKLAGPLHDLVAEASKDAKKKTISIASLWNSTHQTAFDELKAALTTAPVLAYADFSKPFLHLSVSPTTCDRLAANPTADIAPPAHLQTPVVQADKVADPAAATTEVFPHLSPAELQRLQQEDADIGTVLASMPNKLQSPKEASLRALVRQHPRLTMQNGLLYRRVTLPQQDTVLQLVLPSSLRPDVIQALHDRMGHQGVERTLELLRSRVYWPGMHADVKDYVAACERCAMGRRQRLNLPSGHLLILVEQWFQRYGVPQRIHSDQGRNFESQVVQQLCQLYNIKKTRTTPYHPQGNGQCERFNRTLHDLLRTLSAEQKTTWPRHLPELVQAYNVTPHASTGFSPHFLLFGQEPRLPVDDLLGLPSNTSAVGPRDYVRQHQHRLNQAHARANDNLQKAAEDRARQTDKGSADHPLHLGDFVYLRNRVLGRSKFQDRWRPQLYVVTRRPYEDSQVYAVKPVAGGLEKVVHRADLQATSAPLIQQPEEP</sequence>
<dbReference type="InterPro" id="IPR050951">
    <property type="entry name" value="Retrovirus_Pol_polyprotein"/>
</dbReference>
<feature type="compositionally biased region" description="Basic and acidic residues" evidence="1">
    <location>
        <begin position="728"/>
        <end position="745"/>
    </location>
</feature>
<dbReference type="AlphaFoldDB" id="A0ABD0JBJ1"/>
<dbReference type="InterPro" id="IPR012337">
    <property type="entry name" value="RNaseH-like_sf"/>
</dbReference>
<feature type="region of interest" description="Disordered" evidence="1">
    <location>
        <begin position="725"/>
        <end position="745"/>
    </location>
</feature>
<dbReference type="SUPFAM" id="SSF53098">
    <property type="entry name" value="Ribonuclease H-like"/>
    <property type="match status" value="1"/>
</dbReference>
<dbReference type="InterPro" id="IPR036397">
    <property type="entry name" value="RNaseH_sf"/>
</dbReference>
<dbReference type="GO" id="GO:0006259">
    <property type="term" value="P:DNA metabolic process"/>
    <property type="evidence" value="ECO:0007669"/>
    <property type="project" value="UniProtKB-ARBA"/>
</dbReference>
<protein>
    <recommendedName>
        <fullName evidence="2">Integrase catalytic domain-containing protein</fullName>
    </recommendedName>
</protein>
<dbReference type="Proteomes" id="UP001519460">
    <property type="component" value="Unassembled WGS sequence"/>
</dbReference>
<proteinExistence type="predicted"/>
<reference evidence="3 4" key="1">
    <citation type="journal article" date="2023" name="Sci. Data">
        <title>Genome assembly of the Korean intertidal mud-creeper Batillaria attramentaria.</title>
        <authorList>
            <person name="Patra A.K."/>
            <person name="Ho P.T."/>
            <person name="Jun S."/>
            <person name="Lee S.J."/>
            <person name="Kim Y."/>
            <person name="Won Y.J."/>
        </authorList>
    </citation>
    <scope>NUCLEOTIDE SEQUENCE [LARGE SCALE GENOMIC DNA]</scope>
    <source>
        <strain evidence="3">Wonlab-2016</strain>
    </source>
</reference>
<dbReference type="Pfam" id="PF17921">
    <property type="entry name" value="Integrase_H2C2"/>
    <property type="match status" value="1"/>
</dbReference>
<dbReference type="Gene3D" id="3.30.70.270">
    <property type="match status" value="1"/>
</dbReference>
<dbReference type="InterPro" id="IPR043502">
    <property type="entry name" value="DNA/RNA_pol_sf"/>
</dbReference>
<organism evidence="3 4">
    <name type="scientific">Batillaria attramentaria</name>
    <dbReference type="NCBI Taxonomy" id="370345"/>
    <lineage>
        <taxon>Eukaryota</taxon>
        <taxon>Metazoa</taxon>
        <taxon>Spiralia</taxon>
        <taxon>Lophotrochozoa</taxon>
        <taxon>Mollusca</taxon>
        <taxon>Gastropoda</taxon>
        <taxon>Caenogastropoda</taxon>
        <taxon>Sorbeoconcha</taxon>
        <taxon>Cerithioidea</taxon>
        <taxon>Batillariidae</taxon>
        <taxon>Batillaria</taxon>
    </lineage>
</organism>
<feature type="non-terminal residue" evidence="3">
    <location>
        <position position="1"/>
    </location>
</feature>
<evidence type="ECO:0000256" key="1">
    <source>
        <dbReference type="SAM" id="MobiDB-lite"/>
    </source>
</evidence>
<dbReference type="EMBL" id="JACVVK020000520">
    <property type="protein sequence ID" value="KAK7468169.1"/>
    <property type="molecule type" value="Genomic_DNA"/>
</dbReference>
<gene>
    <name evidence="3" type="ORF">BaRGS_00036582</name>
</gene>
<dbReference type="PANTHER" id="PTHR37984:SF15">
    <property type="entry name" value="INTEGRASE CATALYTIC DOMAIN-CONTAINING PROTEIN"/>
    <property type="match status" value="1"/>
</dbReference>
<feature type="non-terminal residue" evidence="3">
    <location>
        <position position="817"/>
    </location>
</feature>
<dbReference type="Gene3D" id="1.10.340.70">
    <property type="match status" value="1"/>
</dbReference>
<evidence type="ECO:0000313" key="3">
    <source>
        <dbReference type="EMBL" id="KAK7468169.1"/>
    </source>
</evidence>
<dbReference type="InterPro" id="IPR001584">
    <property type="entry name" value="Integrase_cat-core"/>
</dbReference>
<dbReference type="FunFam" id="3.30.420.10:FF:000032">
    <property type="entry name" value="Retrovirus-related Pol polyprotein from transposon 297-like Protein"/>
    <property type="match status" value="1"/>
</dbReference>
<name>A0ABD0JBJ1_9CAEN</name>
<keyword evidence="4" id="KW-1185">Reference proteome</keyword>
<dbReference type="FunFam" id="1.10.340.70:FF:000001">
    <property type="entry name" value="Retrovirus-related Pol polyprotein from transposon gypsy-like Protein"/>
    <property type="match status" value="1"/>
</dbReference>
<evidence type="ECO:0000313" key="4">
    <source>
        <dbReference type="Proteomes" id="UP001519460"/>
    </source>
</evidence>
<accession>A0ABD0JBJ1</accession>
<comment type="caution">
    <text evidence="3">The sequence shown here is derived from an EMBL/GenBank/DDBJ whole genome shotgun (WGS) entry which is preliminary data.</text>
</comment>
<dbReference type="InterPro" id="IPR043128">
    <property type="entry name" value="Rev_trsase/Diguanyl_cyclase"/>
</dbReference>